<sequence>MDRLERIFKEASLRAVIFSKKNLGINLDFTEESLGIVDEILEVFHRANEAEEVDDDRLLDLSMTFGGYLGEVISKNIGGDWEENDGKMIFLKVNEKKVLPLNIIYKRINIGERASVERWYNKFKEKL</sequence>
<dbReference type="EMBL" id="CP006905">
    <property type="protein sequence ID" value="AIY83430.1"/>
    <property type="molecule type" value="Genomic_DNA"/>
</dbReference>
<evidence type="ECO:0000313" key="2">
    <source>
        <dbReference type="Proteomes" id="UP000030635"/>
    </source>
</evidence>
<dbReference type="HOGENOM" id="CLU_1966723_0_0_9"/>
<dbReference type="OrthoDB" id="1933531at2"/>
<reference evidence="1 2" key="1">
    <citation type="journal article" date="2015" name="Infect. Genet. Evol.">
        <title>Genomic sequences of six botulinum neurotoxin-producing strains representing three clostridial species illustrate the mobility and diversity of botulinum neurotoxin genes.</title>
        <authorList>
            <person name="Smith T.J."/>
            <person name="Hill K.K."/>
            <person name="Xie G."/>
            <person name="Foley B.T."/>
            <person name="Williamson C.H."/>
            <person name="Foster J.T."/>
            <person name="Johnson S.L."/>
            <person name="Chertkov O."/>
            <person name="Teshima H."/>
            <person name="Gibbons H.S."/>
            <person name="Johnsky L.A."/>
            <person name="Karavis M.A."/>
            <person name="Smith L.A."/>
        </authorList>
    </citation>
    <scope>NUCLEOTIDE SEQUENCE [LARGE SCALE GENOMIC DNA]</scope>
    <source>
        <strain evidence="1">Sullivan</strain>
    </source>
</reference>
<dbReference type="eggNOG" id="ENOG5033FRN">
    <property type="taxonomic scope" value="Bacteria"/>
</dbReference>
<evidence type="ECO:0008006" key="3">
    <source>
        <dbReference type="Google" id="ProtNLM"/>
    </source>
</evidence>
<dbReference type="STRING" id="1561.NPD11_731"/>
<dbReference type="Proteomes" id="UP000030635">
    <property type="component" value="Chromosome"/>
</dbReference>
<dbReference type="RefSeq" id="WP_039315045.1">
    <property type="nucleotide sequence ID" value="NZ_CP006905.1"/>
</dbReference>
<evidence type="ECO:0000313" key="1">
    <source>
        <dbReference type="EMBL" id="AIY83430.1"/>
    </source>
</evidence>
<protein>
    <recommendedName>
        <fullName evidence="3">DUF3806 domain-containing protein</fullName>
    </recommendedName>
</protein>
<organism evidence="1 2">
    <name type="scientific">Clostridium baratii str. Sullivan</name>
    <dbReference type="NCBI Taxonomy" id="1415775"/>
    <lineage>
        <taxon>Bacteria</taxon>
        <taxon>Bacillati</taxon>
        <taxon>Bacillota</taxon>
        <taxon>Clostridia</taxon>
        <taxon>Eubacteriales</taxon>
        <taxon>Clostridiaceae</taxon>
        <taxon>Clostridium</taxon>
    </lineage>
</organism>
<dbReference type="AlphaFoldDB" id="A0A0A7FWX5"/>
<gene>
    <name evidence="1" type="ORF">U729_2287</name>
</gene>
<dbReference type="KEGG" id="cbv:U729_2287"/>
<keyword evidence="2" id="KW-1185">Reference proteome</keyword>
<proteinExistence type="predicted"/>
<name>A0A0A7FWX5_9CLOT</name>
<accession>A0A0A7FWX5</accession>